<reference evidence="5 6" key="1">
    <citation type="submission" date="2017-04" db="EMBL/GenBank/DDBJ databases">
        <authorList>
            <person name="Afonso C.L."/>
            <person name="Miller P.J."/>
            <person name="Scott M.A."/>
            <person name="Spackman E."/>
            <person name="Goraichik I."/>
            <person name="Dimitrov K.M."/>
            <person name="Suarez D.L."/>
            <person name="Swayne D.E."/>
        </authorList>
    </citation>
    <scope>NUCLEOTIDE SEQUENCE [LARGE SCALE GENOMIC DNA]</scope>
    <source>
        <strain evidence="5 6">DSM 21164</strain>
    </source>
</reference>
<accession>A0A1W1Z2D0</accession>
<dbReference type="PANTHER" id="PTHR30329">
    <property type="entry name" value="STATOR ELEMENT OF FLAGELLAR MOTOR COMPLEX"/>
    <property type="match status" value="1"/>
</dbReference>
<dbReference type="InterPro" id="IPR036737">
    <property type="entry name" value="OmpA-like_sf"/>
</dbReference>
<dbReference type="InterPro" id="IPR006665">
    <property type="entry name" value="OmpA-like"/>
</dbReference>
<dbReference type="Proteomes" id="UP000192360">
    <property type="component" value="Unassembled WGS sequence"/>
</dbReference>
<dbReference type="Gene3D" id="3.30.1330.60">
    <property type="entry name" value="OmpA-like domain"/>
    <property type="match status" value="2"/>
</dbReference>
<organism evidence="5 6">
    <name type="scientific">Cellulophaga tyrosinoxydans</name>
    <dbReference type="NCBI Taxonomy" id="504486"/>
    <lineage>
        <taxon>Bacteria</taxon>
        <taxon>Pseudomonadati</taxon>
        <taxon>Bacteroidota</taxon>
        <taxon>Flavobacteriia</taxon>
        <taxon>Flavobacteriales</taxon>
        <taxon>Flavobacteriaceae</taxon>
        <taxon>Cellulophaga</taxon>
    </lineage>
</organism>
<feature type="compositionally biased region" description="Polar residues" evidence="2">
    <location>
        <begin position="275"/>
        <end position="289"/>
    </location>
</feature>
<sequence length="304" mass="33401">MTKKTTYLIGILITILLGTYFYMTCCSSCGTNMEEELIDKPIVETETPPKATSYPFSFNDGDYAYNVNDNFNFNMSSSNILLPLSQNVENGIDGLKSFLLENTGKVFNITGYFTDDEANKSAFPNLGLARANAVKNYLVNKGIPSHSLNIMGELKGDMIRTTDNVFQGPIGYSLSGEKADLQDELKALYDKIKADPLVLYFETGEAEINLSPEQRQKIADISRYLDKVDGATCSAIGHTDSQGSRTTNIKLGQDRADFAKQYLISNGIADVKIKTSSQGPDSPIASNITDEGRSQNRRTVVTLN</sequence>
<dbReference type="CDD" id="cd07185">
    <property type="entry name" value="OmpA_C-like"/>
    <property type="match status" value="1"/>
</dbReference>
<evidence type="ECO:0000313" key="6">
    <source>
        <dbReference type="Proteomes" id="UP000192360"/>
    </source>
</evidence>
<feature type="transmembrane region" description="Helical" evidence="3">
    <location>
        <begin position="7"/>
        <end position="23"/>
    </location>
</feature>
<name>A0A1W1Z2D0_9FLAO</name>
<evidence type="ECO:0000256" key="3">
    <source>
        <dbReference type="SAM" id="Phobius"/>
    </source>
</evidence>
<evidence type="ECO:0000259" key="4">
    <source>
        <dbReference type="PROSITE" id="PS51123"/>
    </source>
</evidence>
<dbReference type="PANTHER" id="PTHR30329:SF21">
    <property type="entry name" value="LIPOPROTEIN YIAD-RELATED"/>
    <property type="match status" value="1"/>
</dbReference>
<protein>
    <submittedName>
        <fullName evidence="5">Outer membrane protein OmpA</fullName>
    </submittedName>
</protein>
<evidence type="ECO:0000256" key="1">
    <source>
        <dbReference type="PROSITE-ProRule" id="PRU00473"/>
    </source>
</evidence>
<gene>
    <name evidence="5" type="ORF">SAMN05660703_1059</name>
</gene>
<dbReference type="InterPro" id="IPR050330">
    <property type="entry name" value="Bact_OuterMem_StrucFunc"/>
</dbReference>
<dbReference type="GO" id="GO:0016020">
    <property type="term" value="C:membrane"/>
    <property type="evidence" value="ECO:0007669"/>
    <property type="project" value="UniProtKB-UniRule"/>
</dbReference>
<dbReference type="STRING" id="504486.SAMN05660703_1059"/>
<dbReference type="OrthoDB" id="9763897at2"/>
<dbReference type="AlphaFoldDB" id="A0A1W1Z2D0"/>
<feature type="region of interest" description="Disordered" evidence="2">
    <location>
        <begin position="275"/>
        <end position="304"/>
    </location>
</feature>
<keyword evidence="3" id="KW-0812">Transmembrane</keyword>
<keyword evidence="1 3" id="KW-0472">Membrane</keyword>
<evidence type="ECO:0000313" key="5">
    <source>
        <dbReference type="EMBL" id="SMC42472.1"/>
    </source>
</evidence>
<dbReference type="SUPFAM" id="SSF103088">
    <property type="entry name" value="OmpA-like"/>
    <property type="match status" value="2"/>
</dbReference>
<dbReference type="EMBL" id="FWXO01000001">
    <property type="protein sequence ID" value="SMC42472.1"/>
    <property type="molecule type" value="Genomic_DNA"/>
</dbReference>
<evidence type="ECO:0000256" key="2">
    <source>
        <dbReference type="SAM" id="MobiDB-lite"/>
    </source>
</evidence>
<keyword evidence="6" id="KW-1185">Reference proteome</keyword>
<dbReference type="PROSITE" id="PS51123">
    <property type="entry name" value="OMPA_2"/>
    <property type="match status" value="1"/>
</dbReference>
<keyword evidence="3" id="KW-1133">Transmembrane helix</keyword>
<dbReference type="RefSeq" id="WP_084060336.1">
    <property type="nucleotide sequence ID" value="NZ_FWXO01000001.1"/>
</dbReference>
<dbReference type="Pfam" id="PF00691">
    <property type="entry name" value="OmpA"/>
    <property type="match status" value="2"/>
</dbReference>
<proteinExistence type="predicted"/>
<feature type="domain" description="OmpA-like" evidence="4">
    <location>
        <begin position="188"/>
        <end position="304"/>
    </location>
</feature>